<dbReference type="PANTHER" id="PTHR11909">
    <property type="entry name" value="CASEIN KINASE-RELATED"/>
    <property type="match status" value="1"/>
</dbReference>
<dbReference type="Gene3D" id="1.10.510.10">
    <property type="entry name" value="Transferase(Phosphotransferase) domain 1"/>
    <property type="match status" value="1"/>
</dbReference>
<sequence>MSVPSDTTPSNDASDSQETAKVEQFIWGRVTLIQQALDRVDAIAAQKEPDRVITASKELEDVVDEARRMHPFVSMPKREYSRADEALMDLQYRAQLLLIGPTSPSAFNDAERTQMKERGAVLGSGASGRVWRATMKRAGESDKVVALKTSHTCKKVANPPLRHEACALLALQGHSSIPEVYAWGRSNQFEYLAMQLLGTQNLEERASNGPAFTVEDLATLTCTMLDAVEHVHSRHLIHGDIKPQNFVFSLPPDSRLYLIDYGLTTWHSDPETHVPLEKSRTSNTIGTIVYCSINAHLHQAPSRADDMESLAYTVISLLRGSLPWQKQSRKGVFPNKQLWSGNDLGFGYPQVFGDFVDYTRALGFESEPDYVVVGTSHKDAPDPKPSLQVLPEPESISEFTTPREDDYWPIGTAMYPRVPTRRDLIGDEKATEQEDQEEKEFGWEYLDEIDKFWL</sequence>
<keyword evidence="2 4" id="KW-0547">Nucleotide-binding</keyword>
<evidence type="ECO:0000313" key="7">
    <source>
        <dbReference type="EMBL" id="EIM79486.1"/>
    </source>
</evidence>
<dbReference type="GO" id="GO:0005524">
    <property type="term" value="F:ATP binding"/>
    <property type="evidence" value="ECO:0007669"/>
    <property type="project" value="UniProtKB-UniRule"/>
</dbReference>
<dbReference type="EC" id="2.7.11.1" evidence="1"/>
<dbReference type="Pfam" id="PF00069">
    <property type="entry name" value="Pkinase"/>
    <property type="match status" value="1"/>
</dbReference>
<dbReference type="PROSITE" id="PS00108">
    <property type="entry name" value="PROTEIN_KINASE_ST"/>
    <property type="match status" value="1"/>
</dbReference>
<dbReference type="PROSITE" id="PS00107">
    <property type="entry name" value="PROTEIN_KINASE_ATP"/>
    <property type="match status" value="1"/>
</dbReference>
<feature type="domain" description="Protein kinase" evidence="6">
    <location>
        <begin position="116"/>
        <end position="400"/>
    </location>
</feature>
<dbReference type="AlphaFoldDB" id="R7RW20"/>
<keyword evidence="8" id="KW-1185">Reference proteome</keyword>
<dbReference type="Proteomes" id="UP000053927">
    <property type="component" value="Unassembled WGS sequence"/>
</dbReference>
<dbReference type="GO" id="GO:0004674">
    <property type="term" value="F:protein serine/threonine kinase activity"/>
    <property type="evidence" value="ECO:0007669"/>
    <property type="project" value="UniProtKB-KW"/>
</dbReference>
<reference evidence="8" key="1">
    <citation type="journal article" date="2012" name="Science">
        <title>The Paleozoic origin of enzymatic lignin decomposition reconstructed from 31 fungal genomes.</title>
        <authorList>
            <person name="Floudas D."/>
            <person name="Binder M."/>
            <person name="Riley R."/>
            <person name="Barry K."/>
            <person name="Blanchette R.A."/>
            <person name="Henrissat B."/>
            <person name="Martinez A.T."/>
            <person name="Otillar R."/>
            <person name="Spatafora J.W."/>
            <person name="Yadav J.S."/>
            <person name="Aerts A."/>
            <person name="Benoit I."/>
            <person name="Boyd A."/>
            <person name="Carlson A."/>
            <person name="Copeland A."/>
            <person name="Coutinho P.M."/>
            <person name="de Vries R.P."/>
            <person name="Ferreira P."/>
            <person name="Findley K."/>
            <person name="Foster B."/>
            <person name="Gaskell J."/>
            <person name="Glotzer D."/>
            <person name="Gorecki P."/>
            <person name="Heitman J."/>
            <person name="Hesse C."/>
            <person name="Hori C."/>
            <person name="Igarashi K."/>
            <person name="Jurgens J.A."/>
            <person name="Kallen N."/>
            <person name="Kersten P."/>
            <person name="Kohler A."/>
            <person name="Kuees U."/>
            <person name="Kumar T.K.A."/>
            <person name="Kuo A."/>
            <person name="LaButti K."/>
            <person name="Larrondo L.F."/>
            <person name="Lindquist E."/>
            <person name="Ling A."/>
            <person name="Lombard V."/>
            <person name="Lucas S."/>
            <person name="Lundell T."/>
            <person name="Martin R."/>
            <person name="McLaughlin D.J."/>
            <person name="Morgenstern I."/>
            <person name="Morin E."/>
            <person name="Murat C."/>
            <person name="Nagy L.G."/>
            <person name="Nolan M."/>
            <person name="Ohm R.A."/>
            <person name="Patyshakuliyeva A."/>
            <person name="Rokas A."/>
            <person name="Ruiz-Duenas F.J."/>
            <person name="Sabat G."/>
            <person name="Salamov A."/>
            <person name="Samejima M."/>
            <person name="Schmutz J."/>
            <person name="Slot J.C."/>
            <person name="St John F."/>
            <person name="Stenlid J."/>
            <person name="Sun H."/>
            <person name="Sun S."/>
            <person name="Syed K."/>
            <person name="Tsang A."/>
            <person name="Wiebenga A."/>
            <person name="Young D."/>
            <person name="Pisabarro A."/>
            <person name="Eastwood D.C."/>
            <person name="Martin F."/>
            <person name="Cullen D."/>
            <person name="Grigoriev I.V."/>
            <person name="Hibbett D.S."/>
        </authorList>
    </citation>
    <scope>NUCLEOTIDE SEQUENCE [LARGE SCALE GENOMIC DNA]</scope>
    <source>
        <strain evidence="8">FP-91666</strain>
    </source>
</reference>
<name>R7RW20_STEHR</name>
<dbReference type="InterPro" id="IPR000719">
    <property type="entry name" value="Prot_kinase_dom"/>
</dbReference>
<dbReference type="KEGG" id="shs:STEHIDRAFT_163674"/>
<proteinExistence type="inferred from homology"/>
<dbReference type="InterPro" id="IPR050235">
    <property type="entry name" value="CK1_Ser-Thr_kinase"/>
</dbReference>
<organism evidence="7 8">
    <name type="scientific">Stereum hirsutum (strain FP-91666)</name>
    <name type="common">White-rot fungus</name>
    <dbReference type="NCBI Taxonomy" id="721885"/>
    <lineage>
        <taxon>Eukaryota</taxon>
        <taxon>Fungi</taxon>
        <taxon>Dikarya</taxon>
        <taxon>Basidiomycota</taxon>
        <taxon>Agaricomycotina</taxon>
        <taxon>Agaricomycetes</taxon>
        <taxon>Russulales</taxon>
        <taxon>Stereaceae</taxon>
        <taxon>Stereum</taxon>
    </lineage>
</organism>
<dbReference type="GeneID" id="18802408"/>
<evidence type="ECO:0000256" key="3">
    <source>
        <dbReference type="ARBA" id="ARBA00022840"/>
    </source>
</evidence>
<protein>
    <recommendedName>
        <fullName evidence="1">non-specific serine/threonine protein kinase</fullName>
        <ecNumber evidence="1">2.7.11.1</ecNumber>
    </recommendedName>
</protein>
<comment type="similarity">
    <text evidence="5">Belongs to the protein kinase superfamily.</text>
</comment>
<dbReference type="OrthoDB" id="5579860at2759"/>
<dbReference type="InterPro" id="IPR017441">
    <property type="entry name" value="Protein_kinase_ATP_BS"/>
</dbReference>
<evidence type="ECO:0000259" key="6">
    <source>
        <dbReference type="PROSITE" id="PS50011"/>
    </source>
</evidence>
<dbReference type="RefSeq" id="XP_007311442.1">
    <property type="nucleotide sequence ID" value="XM_007311380.1"/>
</dbReference>
<keyword evidence="3 4" id="KW-0067">ATP-binding</keyword>
<dbReference type="eggNOG" id="KOG1164">
    <property type="taxonomic scope" value="Eukaryota"/>
</dbReference>
<feature type="binding site" evidence="4">
    <location>
        <position position="148"/>
    </location>
    <ligand>
        <name>ATP</name>
        <dbReference type="ChEBI" id="CHEBI:30616"/>
    </ligand>
</feature>
<keyword evidence="7" id="KW-0808">Transferase</keyword>
<dbReference type="SMART" id="SM00220">
    <property type="entry name" value="S_TKc"/>
    <property type="match status" value="1"/>
</dbReference>
<gene>
    <name evidence="7" type="ORF">STEHIDRAFT_163674</name>
</gene>
<dbReference type="InterPro" id="IPR011009">
    <property type="entry name" value="Kinase-like_dom_sf"/>
</dbReference>
<evidence type="ECO:0000256" key="5">
    <source>
        <dbReference type="RuleBase" id="RU000304"/>
    </source>
</evidence>
<accession>R7RW20</accession>
<evidence type="ECO:0000256" key="4">
    <source>
        <dbReference type="PROSITE-ProRule" id="PRU10141"/>
    </source>
</evidence>
<dbReference type="PROSITE" id="PS50011">
    <property type="entry name" value="PROTEIN_KINASE_DOM"/>
    <property type="match status" value="1"/>
</dbReference>
<dbReference type="EMBL" id="JH687404">
    <property type="protein sequence ID" value="EIM79486.1"/>
    <property type="molecule type" value="Genomic_DNA"/>
</dbReference>
<evidence type="ECO:0000256" key="2">
    <source>
        <dbReference type="ARBA" id="ARBA00022741"/>
    </source>
</evidence>
<evidence type="ECO:0000256" key="1">
    <source>
        <dbReference type="ARBA" id="ARBA00012513"/>
    </source>
</evidence>
<dbReference type="InterPro" id="IPR008271">
    <property type="entry name" value="Ser/Thr_kinase_AS"/>
</dbReference>
<dbReference type="SUPFAM" id="SSF56112">
    <property type="entry name" value="Protein kinase-like (PK-like)"/>
    <property type="match status" value="1"/>
</dbReference>
<evidence type="ECO:0000313" key="8">
    <source>
        <dbReference type="Proteomes" id="UP000053927"/>
    </source>
</evidence>
<keyword evidence="7" id="KW-0418">Kinase</keyword>
<keyword evidence="5" id="KW-0723">Serine/threonine-protein kinase</keyword>